<evidence type="ECO:0008006" key="3">
    <source>
        <dbReference type="Google" id="ProtNLM"/>
    </source>
</evidence>
<evidence type="ECO:0000313" key="1">
    <source>
        <dbReference type="EMBL" id="WXR74643.1"/>
    </source>
</evidence>
<organism evidence="1 2">
    <name type="scientific">Achromobacter veterisilvae</name>
    <dbReference type="NCBI Taxonomy" id="2069367"/>
    <lineage>
        <taxon>Bacteria</taxon>
        <taxon>Pseudomonadati</taxon>
        <taxon>Pseudomonadota</taxon>
        <taxon>Betaproteobacteria</taxon>
        <taxon>Burkholderiales</taxon>
        <taxon>Alcaligenaceae</taxon>
        <taxon>Achromobacter</taxon>
    </lineage>
</organism>
<name>A0ABZ2S503_9BURK</name>
<accession>A0ABZ2S503</accession>
<sequence length="250" mass="29283">MSLAEKFHYSDFTRDNYRLLLRKAKENYVFRSYTDYRADERFVLWRHDVDLSVHAAYKLAVIEAEEGISSTYFLLPHCEFYNMLEAEVVGKVHDILALGHRIGLHFDNDFYRIKDVATLEGKLRFEADLLSSVFEAPVEVFSFHNPDAWMLQQRDATYAGLINTYAEYFQTSVGYCSDSNGYWRHRRLPEVLERAEDPCLQILTHPAWWVESPASPRDRVLKCVQGRAEQTMRKYDQGLELYGRSNVGEK</sequence>
<evidence type="ECO:0000313" key="2">
    <source>
        <dbReference type="Proteomes" id="UP001456224"/>
    </source>
</evidence>
<dbReference type="Proteomes" id="UP001456224">
    <property type="component" value="Chromosome"/>
</dbReference>
<dbReference type="EMBL" id="CP148753">
    <property type="protein sequence ID" value="WXR74643.1"/>
    <property type="molecule type" value="Genomic_DNA"/>
</dbReference>
<reference evidence="1 2" key="1">
    <citation type="submission" date="2024-03" db="EMBL/GenBank/DDBJ databases">
        <title>Reference genomes for the five species model microbial community.</title>
        <authorList>
            <person name="Padfield D."/>
        </authorList>
    </citation>
    <scope>NUCLEOTIDE SEQUENCE [LARGE SCALE GENOMIC DNA]</scope>
    <source>
        <strain evidence="1 2">AB1</strain>
    </source>
</reference>
<protein>
    <recommendedName>
        <fullName evidence="3">Polysaccharide deacetylase</fullName>
    </recommendedName>
</protein>
<proteinExistence type="predicted"/>
<keyword evidence="2" id="KW-1185">Reference proteome</keyword>
<gene>
    <name evidence="1" type="ORF">WHX56_03860</name>
</gene>
<dbReference type="RefSeq" id="WP_338880519.1">
    <property type="nucleotide sequence ID" value="NZ_CP148753.1"/>
</dbReference>